<feature type="compositionally biased region" description="Polar residues" evidence="1">
    <location>
        <begin position="336"/>
        <end position="346"/>
    </location>
</feature>
<evidence type="ECO:0000313" key="2">
    <source>
        <dbReference type="EMBL" id="KAG9072782.1"/>
    </source>
</evidence>
<name>A0A9P7Y4V0_9FUNG</name>
<comment type="caution">
    <text evidence="2">The sequence shown here is derived from an EMBL/GenBank/DDBJ whole genome shotgun (WGS) entry which is preliminary data.</text>
</comment>
<feature type="compositionally biased region" description="Low complexity" evidence="1">
    <location>
        <begin position="384"/>
        <end position="412"/>
    </location>
</feature>
<feature type="region of interest" description="Disordered" evidence="1">
    <location>
        <begin position="447"/>
        <end position="468"/>
    </location>
</feature>
<dbReference type="Proteomes" id="UP000707451">
    <property type="component" value="Unassembled WGS sequence"/>
</dbReference>
<feature type="compositionally biased region" description="Basic and acidic residues" evidence="1">
    <location>
        <begin position="161"/>
        <end position="175"/>
    </location>
</feature>
<evidence type="ECO:0000313" key="3">
    <source>
        <dbReference type="Proteomes" id="UP000707451"/>
    </source>
</evidence>
<feature type="compositionally biased region" description="Basic and acidic residues" evidence="1">
    <location>
        <begin position="203"/>
        <end position="223"/>
    </location>
</feature>
<feature type="compositionally biased region" description="Basic and acidic residues" evidence="1">
    <location>
        <begin position="237"/>
        <end position="246"/>
    </location>
</feature>
<feature type="compositionally biased region" description="Polar residues" evidence="1">
    <location>
        <begin position="524"/>
        <end position="536"/>
    </location>
</feature>
<proteinExistence type="predicted"/>
<protein>
    <submittedName>
        <fullName evidence="2">Uncharacterized protein</fullName>
    </submittedName>
</protein>
<feature type="compositionally biased region" description="Low complexity" evidence="1">
    <location>
        <begin position="502"/>
        <end position="523"/>
    </location>
</feature>
<feature type="region of interest" description="Disordered" evidence="1">
    <location>
        <begin position="502"/>
        <end position="536"/>
    </location>
</feature>
<accession>A0A9P7Y4V0</accession>
<gene>
    <name evidence="2" type="ORF">KI688_000560</name>
</gene>
<feature type="region of interest" description="Disordered" evidence="1">
    <location>
        <begin position="325"/>
        <end position="412"/>
    </location>
</feature>
<dbReference type="AlphaFoldDB" id="A0A9P7Y4V0"/>
<feature type="compositionally biased region" description="Polar residues" evidence="1">
    <location>
        <begin position="368"/>
        <end position="383"/>
    </location>
</feature>
<feature type="compositionally biased region" description="Low complexity" evidence="1">
    <location>
        <begin position="356"/>
        <end position="367"/>
    </location>
</feature>
<dbReference type="OrthoDB" id="655030at2759"/>
<evidence type="ECO:0000256" key="1">
    <source>
        <dbReference type="SAM" id="MobiDB-lite"/>
    </source>
</evidence>
<feature type="region of interest" description="Disordered" evidence="1">
    <location>
        <begin position="159"/>
        <end position="313"/>
    </location>
</feature>
<reference evidence="2" key="1">
    <citation type="submission" date="2021-06" db="EMBL/GenBank/DDBJ databases">
        <title>Genome Sequence of Mortierella hyaline Strain SCG-10, a Cold-Adapted, Nitrate-Reducing Fungus Isolated from Soil in Minnesota, USA.</title>
        <authorList>
            <person name="Aldossari N."/>
        </authorList>
    </citation>
    <scope>NUCLEOTIDE SEQUENCE</scope>
    <source>
        <strain evidence="2">SCG-10</strain>
    </source>
</reference>
<dbReference type="EMBL" id="JAHRHY010000001">
    <property type="protein sequence ID" value="KAG9072782.1"/>
    <property type="molecule type" value="Genomic_DNA"/>
</dbReference>
<sequence length="536" mass="61301">MSQGAIQAILDCISLANALYDMNTVSDDDITNAFKRYRTERFPIAKSSVYGSRSFGKLLDYQGKLSDFIRTITFNSVPTWILRLATDKMHLNRPQLTYLPMVPDHGLAKAHVQDYSPKYLAMLVEERQKALAASTARNYSHDTQREQRNGDLCAAVTGAEPETRNENNNLHDTRPIRHNHGNNLHHSNKIHADYPTDPSVYDNRNDHNIEHNDCNDRIPRGERTNGNGNVGRKTQNRSRDRRHEYLASDFYPFPEPPTAIPTTPRQHPLHHQYDTASIHSTSTTSSTRETRRKTSRTELVPPPLPTQAPPRHHLPEYFHLHSEDNVNPMIAPPLRSPSTRSFNLGPQHQQQHHQQHYNQQQQQHQQQRPSTVKRNTIISARNIATTTPPATSSLYSTASSSVASSPSSSPAIQPATAYELHMNPAREHLHWSEGYNNSTSHFIDSLQHHHHNGSAPDDNGLSSSCYSQQQQQQQQLQQQMEQLQLQQQMEQLQLQEQMQQLQHLQQQQQHLPRLPRSPLRSSSTFEVENSPYNPNH</sequence>
<keyword evidence="3" id="KW-1185">Reference proteome</keyword>
<organism evidence="2 3">
    <name type="scientific">Linnemannia hyalina</name>
    <dbReference type="NCBI Taxonomy" id="64524"/>
    <lineage>
        <taxon>Eukaryota</taxon>
        <taxon>Fungi</taxon>
        <taxon>Fungi incertae sedis</taxon>
        <taxon>Mucoromycota</taxon>
        <taxon>Mortierellomycotina</taxon>
        <taxon>Mortierellomycetes</taxon>
        <taxon>Mortierellales</taxon>
        <taxon>Mortierellaceae</taxon>
        <taxon>Linnemannia</taxon>
    </lineage>
</organism>